<dbReference type="InParanoid" id="L2GKR9"/>
<gene>
    <name evidence="2" type="ORF">VICG_01556</name>
</gene>
<reference evidence="3" key="1">
    <citation type="submission" date="2011-05" db="EMBL/GenBank/DDBJ databases">
        <title>The genome sequence of Vittaforma corneae strain ATCC 50505.</title>
        <authorList>
            <consortium name="The Broad Institute Genome Sequencing Platform"/>
            <person name="Cuomo C."/>
            <person name="Didier E."/>
            <person name="Bowers L."/>
            <person name="Young S.K."/>
            <person name="Zeng Q."/>
            <person name="Gargeya S."/>
            <person name="Fitzgerald M."/>
            <person name="Haas B."/>
            <person name="Abouelleil A."/>
            <person name="Alvarado L."/>
            <person name="Arachchi H.M."/>
            <person name="Berlin A."/>
            <person name="Chapman S.B."/>
            <person name="Gearin G."/>
            <person name="Goldberg J."/>
            <person name="Griggs A."/>
            <person name="Gujja S."/>
            <person name="Hansen M."/>
            <person name="Heiman D."/>
            <person name="Howarth C."/>
            <person name="Larimer J."/>
            <person name="Lui A."/>
            <person name="MacDonald P.J.P."/>
            <person name="McCowen C."/>
            <person name="Montmayeur A."/>
            <person name="Murphy C."/>
            <person name="Neiman D."/>
            <person name="Pearson M."/>
            <person name="Priest M."/>
            <person name="Roberts A."/>
            <person name="Saif S."/>
            <person name="Shea T."/>
            <person name="Sisk P."/>
            <person name="Stolte C."/>
            <person name="Sykes S."/>
            <person name="Wortman J."/>
            <person name="Nusbaum C."/>
            <person name="Birren B."/>
        </authorList>
    </citation>
    <scope>NUCLEOTIDE SEQUENCE [LARGE SCALE GENOMIC DNA]</scope>
    <source>
        <strain evidence="3">ATCC 50505</strain>
    </source>
</reference>
<feature type="chain" id="PRO_5012881238" evidence="1">
    <location>
        <begin position="16"/>
        <end position="335"/>
    </location>
</feature>
<dbReference type="VEuPathDB" id="MicrosporidiaDB:VICG_01556"/>
<name>L2GKR9_VITCO</name>
<dbReference type="Proteomes" id="UP000011082">
    <property type="component" value="Unassembled WGS sequence"/>
</dbReference>
<proteinExistence type="predicted"/>
<keyword evidence="3" id="KW-1185">Reference proteome</keyword>
<keyword evidence="1" id="KW-0732">Signal</keyword>
<sequence length="335" mass="37876">MLSNLILSLFDTVSAVCLTGNCGPNYELYACSDSSSFMDGSSPEHLFIVPAAPAAAPAAEVKAFYGADITNACTGALLPPIAVKSFDYLRNGSIISRYRRCMKKNCNKFECEFKEPFIFCTKKSLCKCLTKEQFCSAVHATIRIISGKRCVYIPEKAEAVIESIYCAAVECGATVEQLINFTAISLHNVYLFTYFPRPNFYDTSIGCTTRGLLQLLSLNAYEKITSVSEIDYLQKPFLLDTFTRVTIHDEFRTFLRFYNNYDTYGIESFITSVHLLQSREAELVNIKSAIEVLNGTYRPRNILEERVLHRFNIYFVLTNQIFSRPRVLGPKAYEN</sequence>
<dbReference type="HOGENOM" id="CLU_829499_0_0_1"/>
<accession>L2GKR9</accession>
<feature type="signal peptide" evidence="1">
    <location>
        <begin position="1"/>
        <end position="15"/>
    </location>
</feature>
<dbReference type="GeneID" id="19882267"/>
<evidence type="ECO:0000313" key="2">
    <source>
        <dbReference type="EMBL" id="ELA41451.1"/>
    </source>
</evidence>
<dbReference type="EMBL" id="JH370144">
    <property type="protein sequence ID" value="ELA41451.1"/>
    <property type="molecule type" value="Genomic_DNA"/>
</dbReference>
<protein>
    <submittedName>
        <fullName evidence="2">Uncharacterized protein</fullName>
    </submittedName>
</protein>
<evidence type="ECO:0000313" key="3">
    <source>
        <dbReference type="Proteomes" id="UP000011082"/>
    </source>
</evidence>
<organism evidence="2 3">
    <name type="scientific">Vittaforma corneae (strain ATCC 50505)</name>
    <name type="common">Microsporidian parasite</name>
    <name type="synonym">Nosema corneum</name>
    <dbReference type="NCBI Taxonomy" id="993615"/>
    <lineage>
        <taxon>Eukaryota</taxon>
        <taxon>Fungi</taxon>
        <taxon>Fungi incertae sedis</taxon>
        <taxon>Microsporidia</taxon>
        <taxon>Nosematidae</taxon>
        <taxon>Vittaforma</taxon>
    </lineage>
</organism>
<dbReference type="AlphaFoldDB" id="L2GKR9"/>
<evidence type="ECO:0000256" key="1">
    <source>
        <dbReference type="SAM" id="SignalP"/>
    </source>
</evidence>
<dbReference type="RefSeq" id="XP_007605002.1">
    <property type="nucleotide sequence ID" value="XM_007604940.1"/>
</dbReference>